<dbReference type="InterPro" id="IPR045053">
    <property type="entry name" value="MAN-like"/>
</dbReference>
<reference evidence="9" key="2">
    <citation type="journal article" date="2024" name="Environ. Microbiol.">
        <title>Genome analysis and description of Tunturibacter gen. nov. expands the diversity of Terriglobia in tundra soils.</title>
        <authorList>
            <person name="Messyasz A."/>
            <person name="Mannisto M.K."/>
            <person name="Kerkhof L.J."/>
            <person name="Haggblom M.M."/>
        </authorList>
    </citation>
    <scope>NUCLEOTIDE SEQUENCE</scope>
    <source>
        <strain evidence="9">M8UP39</strain>
    </source>
</reference>
<keyword evidence="4" id="KW-0964">Secreted</keyword>
<proteinExistence type="predicted"/>
<evidence type="ECO:0000256" key="2">
    <source>
        <dbReference type="ARBA" id="ARBA00004613"/>
    </source>
</evidence>
<gene>
    <name evidence="9" type="ORF">RBB81_12900</name>
</gene>
<dbReference type="InterPro" id="IPR001547">
    <property type="entry name" value="Glyco_hydro_5"/>
</dbReference>
<keyword evidence="6" id="KW-0378">Hydrolase</keyword>
<dbReference type="PANTHER" id="PTHR31451">
    <property type="match status" value="1"/>
</dbReference>
<feature type="domain" description="Glycoside hydrolase family 5" evidence="8">
    <location>
        <begin position="17"/>
        <end position="233"/>
    </location>
</feature>
<evidence type="ECO:0000256" key="5">
    <source>
        <dbReference type="ARBA" id="ARBA00022729"/>
    </source>
</evidence>
<dbReference type="SUPFAM" id="SSF51445">
    <property type="entry name" value="(Trans)glycosidases"/>
    <property type="match status" value="1"/>
</dbReference>
<protein>
    <recommendedName>
        <fullName evidence="3">mannan endo-1,4-beta-mannosidase</fullName>
        <ecNumber evidence="3">3.2.1.78</ecNumber>
    </recommendedName>
</protein>
<reference evidence="9" key="1">
    <citation type="submission" date="2023-08" db="EMBL/GenBank/DDBJ databases">
        <authorList>
            <person name="Messyasz A."/>
            <person name="Mannisto M.K."/>
            <person name="Kerkhof L.J."/>
            <person name="Haggblom M."/>
        </authorList>
    </citation>
    <scope>NUCLEOTIDE SEQUENCE</scope>
    <source>
        <strain evidence="9">M8UP39</strain>
    </source>
</reference>
<comment type="catalytic activity">
    <reaction evidence="1">
        <text>Random hydrolysis of (1-&gt;4)-beta-D-mannosidic linkages in mannans, galactomannans and glucomannans.</text>
        <dbReference type="EC" id="3.2.1.78"/>
    </reaction>
</comment>
<dbReference type="Gene3D" id="3.20.20.80">
    <property type="entry name" value="Glycosidases"/>
    <property type="match status" value="1"/>
</dbReference>
<keyword evidence="5" id="KW-0732">Signal</keyword>
<accession>A0AAU7YV81</accession>
<dbReference type="RefSeq" id="WP_353070916.1">
    <property type="nucleotide sequence ID" value="NZ_CP132938.1"/>
</dbReference>
<evidence type="ECO:0000313" key="9">
    <source>
        <dbReference type="EMBL" id="XCB20497.1"/>
    </source>
</evidence>
<dbReference type="AlphaFoldDB" id="A0AAU7YV81"/>
<dbReference type="InterPro" id="IPR017853">
    <property type="entry name" value="GH"/>
</dbReference>
<name>A0AAU7YV81_9BACT</name>
<evidence type="ECO:0000256" key="3">
    <source>
        <dbReference type="ARBA" id="ARBA00012706"/>
    </source>
</evidence>
<comment type="subcellular location">
    <subcellularLocation>
        <location evidence="2">Secreted</location>
    </subcellularLocation>
</comment>
<dbReference type="EC" id="3.2.1.78" evidence="3"/>
<evidence type="ECO:0000256" key="6">
    <source>
        <dbReference type="ARBA" id="ARBA00022801"/>
    </source>
</evidence>
<evidence type="ECO:0000256" key="4">
    <source>
        <dbReference type="ARBA" id="ARBA00022525"/>
    </source>
</evidence>
<evidence type="ECO:0000259" key="8">
    <source>
        <dbReference type="Pfam" id="PF26410"/>
    </source>
</evidence>
<dbReference type="Pfam" id="PF26410">
    <property type="entry name" value="GH5_mannosidase"/>
    <property type="match status" value="1"/>
</dbReference>
<evidence type="ECO:0000256" key="7">
    <source>
        <dbReference type="ARBA" id="ARBA00023295"/>
    </source>
</evidence>
<evidence type="ECO:0000256" key="1">
    <source>
        <dbReference type="ARBA" id="ARBA00001678"/>
    </source>
</evidence>
<sequence length="489" mass="53629">MMLLCARSSAQTEHNDEFVQRDGTRLTLGGETFRYSGPNIEWLGLEAYGPIDPTGPRYPSHFEVDDALDTAKMMGARVIRSQTMGDSIGCDLCIEPKLGQFNQEAFRHLDYVLKAAHDRGLRLIVTLVGDCANCKQSGAGEYFKDRGAAGSKDFFTDPVISARFEKHIEALLNHKNSLTGVYYKDDPTILAWQNCNGCGIVASLTDGGPNAASIVKWVDTIGAFIKSIDKKHLYEDNSYILALDKAGAFLDSKTPDIITSEYYPHWEAVFSMGGPGTTAESFPKQAALVTGHGKVYVVTEFGWDVTDWATQADLEKVLTAMKDDPKISGDLFWALQAHNDNFGWQPIPANVPDETYAKRGETGQWWALYYGGINTVIMTKEDMAARAELLRAHAFEIAGVPVPPHAIPPAPMVTFEGGGLVAWRGSAGAVKYSIERKDKDTWTVICDKCATDADTPWIDPKPSLSIFGAKYRVTAYNADGRASEPSADR</sequence>
<dbReference type="PANTHER" id="PTHR31451:SF39">
    <property type="entry name" value="MANNAN ENDO-1,4-BETA-MANNOSIDASE 1"/>
    <property type="match status" value="1"/>
</dbReference>
<dbReference type="GO" id="GO:0016985">
    <property type="term" value="F:mannan endo-1,4-beta-mannosidase activity"/>
    <property type="evidence" value="ECO:0007669"/>
    <property type="project" value="TreeGrafter"/>
</dbReference>
<dbReference type="EMBL" id="CP132938">
    <property type="protein sequence ID" value="XCB20497.1"/>
    <property type="molecule type" value="Genomic_DNA"/>
</dbReference>
<dbReference type="KEGG" id="tgi:RBB81_12900"/>
<keyword evidence="7" id="KW-0326">Glycosidase</keyword>
<dbReference type="GO" id="GO:0005576">
    <property type="term" value="C:extracellular region"/>
    <property type="evidence" value="ECO:0007669"/>
    <property type="project" value="UniProtKB-SubCell"/>
</dbReference>
<organism evidence="9">
    <name type="scientific">Tunturiibacter gelidiferens</name>
    <dbReference type="NCBI Taxonomy" id="3069689"/>
    <lineage>
        <taxon>Bacteria</taxon>
        <taxon>Pseudomonadati</taxon>
        <taxon>Acidobacteriota</taxon>
        <taxon>Terriglobia</taxon>
        <taxon>Terriglobales</taxon>
        <taxon>Acidobacteriaceae</taxon>
        <taxon>Tunturiibacter</taxon>
    </lineage>
</organism>